<dbReference type="Pfam" id="PF21045">
    <property type="entry name" value="INT10"/>
    <property type="match status" value="1"/>
</dbReference>
<accession>A0A4W5LBB2</accession>
<evidence type="ECO:0000313" key="1">
    <source>
        <dbReference type="Ensembl" id="ENSHHUP00000022945.1"/>
    </source>
</evidence>
<proteinExistence type="predicted"/>
<protein>
    <submittedName>
        <fullName evidence="1">Uncharacterized protein</fullName>
    </submittedName>
</protein>
<dbReference type="Ensembl" id="ENSHHUT00000023809.1">
    <property type="protein sequence ID" value="ENSHHUP00000022945.1"/>
    <property type="gene ID" value="ENSHHUG00000014366.1"/>
</dbReference>
<reference evidence="1" key="2">
    <citation type="submission" date="2025-08" db="UniProtKB">
        <authorList>
            <consortium name="Ensembl"/>
        </authorList>
    </citation>
    <scope>IDENTIFICATION</scope>
</reference>
<dbReference type="STRING" id="62062.ENSHHUP00000022945"/>
<dbReference type="GO" id="GO:0016180">
    <property type="term" value="P:snRNA processing"/>
    <property type="evidence" value="ECO:0007669"/>
    <property type="project" value="InterPro"/>
</dbReference>
<dbReference type="GO" id="GO:0032039">
    <property type="term" value="C:integrator complex"/>
    <property type="evidence" value="ECO:0007669"/>
    <property type="project" value="InterPro"/>
</dbReference>
<dbReference type="InterPro" id="IPR026164">
    <property type="entry name" value="Int_cplx_su10"/>
</dbReference>
<evidence type="ECO:0000313" key="2">
    <source>
        <dbReference type="Proteomes" id="UP000314982"/>
    </source>
</evidence>
<keyword evidence="2" id="KW-1185">Reference proteome</keyword>
<reference evidence="1" key="3">
    <citation type="submission" date="2025-09" db="UniProtKB">
        <authorList>
            <consortium name="Ensembl"/>
        </authorList>
    </citation>
    <scope>IDENTIFICATION</scope>
</reference>
<sequence>MHWESTGWVYTYRELIHKHAYIHTERDCIWVYLSIELSLCFHIFRVVCLCLYQMECEKLFDVVGGLVLQNHDPVENTEVQGKARGKPRKGNDLRLLPCKSLHLMFACFEVLTKNNTHIQCPPLILAPLINMSKMGCEKKYLLFILLVFHSKYSQKSNL</sequence>
<dbReference type="AlphaFoldDB" id="A0A4W5LBB2"/>
<reference evidence="2" key="1">
    <citation type="submission" date="2018-06" db="EMBL/GenBank/DDBJ databases">
        <title>Genome assembly of Danube salmon.</title>
        <authorList>
            <person name="Macqueen D.J."/>
            <person name="Gundappa M.K."/>
        </authorList>
    </citation>
    <scope>NUCLEOTIDE SEQUENCE [LARGE SCALE GENOMIC DNA]</scope>
</reference>
<dbReference type="Proteomes" id="UP000314982">
    <property type="component" value="Unassembled WGS sequence"/>
</dbReference>
<name>A0A4W5LBB2_9TELE</name>
<organism evidence="1 2">
    <name type="scientific">Hucho hucho</name>
    <name type="common">huchen</name>
    <dbReference type="NCBI Taxonomy" id="62062"/>
    <lineage>
        <taxon>Eukaryota</taxon>
        <taxon>Metazoa</taxon>
        <taxon>Chordata</taxon>
        <taxon>Craniata</taxon>
        <taxon>Vertebrata</taxon>
        <taxon>Euteleostomi</taxon>
        <taxon>Actinopterygii</taxon>
        <taxon>Neopterygii</taxon>
        <taxon>Teleostei</taxon>
        <taxon>Protacanthopterygii</taxon>
        <taxon>Salmoniformes</taxon>
        <taxon>Salmonidae</taxon>
        <taxon>Salmoninae</taxon>
        <taxon>Hucho</taxon>
    </lineage>
</organism>